<evidence type="ECO:0000256" key="1">
    <source>
        <dbReference type="SAM" id="MobiDB-lite"/>
    </source>
</evidence>
<feature type="domain" description="HTH myb-type" evidence="3">
    <location>
        <begin position="241"/>
        <end position="294"/>
    </location>
</feature>
<dbReference type="Proteomes" id="UP000230069">
    <property type="component" value="Unassembled WGS sequence"/>
</dbReference>
<organism evidence="4 5">
    <name type="scientific">Aquilegia coerulea</name>
    <name type="common">Rocky mountain columbine</name>
    <dbReference type="NCBI Taxonomy" id="218851"/>
    <lineage>
        <taxon>Eukaryota</taxon>
        <taxon>Viridiplantae</taxon>
        <taxon>Streptophyta</taxon>
        <taxon>Embryophyta</taxon>
        <taxon>Tracheophyta</taxon>
        <taxon>Spermatophyta</taxon>
        <taxon>Magnoliopsida</taxon>
        <taxon>Ranunculales</taxon>
        <taxon>Ranunculaceae</taxon>
        <taxon>Thalictroideae</taxon>
        <taxon>Aquilegia</taxon>
    </lineage>
</organism>
<proteinExistence type="predicted"/>
<dbReference type="EMBL" id="KZ305024">
    <property type="protein sequence ID" value="PIA56189.1"/>
    <property type="molecule type" value="Genomic_DNA"/>
</dbReference>
<evidence type="ECO:0000259" key="3">
    <source>
        <dbReference type="PROSITE" id="PS51294"/>
    </source>
</evidence>
<dbReference type="SMART" id="SM00717">
    <property type="entry name" value="SANT"/>
    <property type="match status" value="1"/>
</dbReference>
<dbReference type="InParanoid" id="A0A2G5EKC0"/>
<keyword evidence="5" id="KW-1185">Reference proteome</keyword>
<evidence type="ECO:0000313" key="4">
    <source>
        <dbReference type="EMBL" id="PIA56189.1"/>
    </source>
</evidence>
<feature type="domain" description="Myb-like" evidence="2">
    <location>
        <begin position="241"/>
        <end position="290"/>
    </location>
</feature>
<dbReference type="FunCoup" id="A0A2G5EKC0">
    <property type="interactions" value="373"/>
</dbReference>
<feature type="region of interest" description="Disordered" evidence="1">
    <location>
        <begin position="172"/>
        <end position="246"/>
    </location>
</feature>
<dbReference type="Pfam" id="PF00249">
    <property type="entry name" value="Myb_DNA-binding"/>
    <property type="match status" value="1"/>
</dbReference>
<dbReference type="STRING" id="218851.A0A2G5EKC0"/>
<dbReference type="InterPro" id="IPR017930">
    <property type="entry name" value="Myb_dom"/>
</dbReference>
<dbReference type="AlphaFoldDB" id="A0A2G5EKC0"/>
<name>A0A2G5EKC0_AQUCA</name>
<dbReference type="PANTHER" id="PTHR47206">
    <property type="entry name" value="HOMEODOMAIN-LIKE SUPERFAMILY PROTEIN"/>
    <property type="match status" value="1"/>
</dbReference>
<dbReference type="Gene3D" id="1.10.10.60">
    <property type="entry name" value="Homeodomain-like"/>
    <property type="match status" value="1"/>
</dbReference>
<accession>A0A2G5EKC0</accession>
<dbReference type="CDD" id="cd11660">
    <property type="entry name" value="SANT_TRF"/>
    <property type="match status" value="1"/>
</dbReference>
<dbReference type="OrthoDB" id="608866at2759"/>
<dbReference type="PROSITE" id="PS50090">
    <property type="entry name" value="MYB_LIKE"/>
    <property type="match status" value="1"/>
</dbReference>
<dbReference type="SUPFAM" id="SSF46689">
    <property type="entry name" value="Homeodomain-like"/>
    <property type="match status" value="1"/>
</dbReference>
<evidence type="ECO:0000313" key="5">
    <source>
        <dbReference type="Proteomes" id="UP000230069"/>
    </source>
</evidence>
<sequence>MAETKKNKKMKKVTISEEDIALLLQRYSATTIITLLQEVAQFSNSYEKIDWSEVVKKTSTGITNAREYQMVWRHLAYRDNLSETVDDVIDPLDDDSDLESYLEVFPPVSAKASVEAAAFAKVLLGSALPSASGPLDLLAVEAPLTINIPTALDNPQPASTQSKNIMVPVSVQRKDTSSKKHTKGLLPLLLPSVPSTEKLESERGESAAGAQRRNEQKGSLPTVPTTKGLKRGGSTAGLPSRKRRWQPDEDKELIAAVQRYGEGNWANILKGDFKADRTASQLSQRWARLRKQQANLNLGGHGNPANSQLTAEQLATRRAVSHALDMPMMDKFSGATRTQSSIPLSSAAVPCGREDTSAQQASMSTTTLNFNSVKGPAVPLKPLSGSDAMIQAAAVAAGARIVTPSTAASLLKCRTKLI</sequence>
<reference evidence="4 5" key="1">
    <citation type="submission" date="2017-09" db="EMBL/GenBank/DDBJ databases">
        <title>WGS assembly of Aquilegia coerulea Goldsmith.</title>
        <authorList>
            <person name="Hodges S."/>
            <person name="Kramer E."/>
            <person name="Nordborg M."/>
            <person name="Tomkins J."/>
            <person name="Borevitz J."/>
            <person name="Derieg N."/>
            <person name="Yan J."/>
            <person name="Mihaltcheva S."/>
            <person name="Hayes R.D."/>
            <person name="Rokhsar D."/>
        </authorList>
    </citation>
    <scope>NUCLEOTIDE SEQUENCE [LARGE SCALE GENOMIC DNA]</scope>
    <source>
        <strain evidence="5">cv. Goldsmith</strain>
    </source>
</reference>
<evidence type="ECO:0000259" key="2">
    <source>
        <dbReference type="PROSITE" id="PS50090"/>
    </source>
</evidence>
<dbReference type="InterPro" id="IPR001005">
    <property type="entry name" value="SANT/Myb"/>
</dbReference>
<dbReference type="PANTHER" id="PTHR47206:SF1">
    <property type="entry name" value="HOMEODOMAIN-LIKE SUPERFAMILY PROTEIN"/>
    <property type="match status" value="1"/>
</dbReference>
<protein>
    <submittedName>
        <fullName evidence="4">Uncharacterized protein</fullName>
    </submittedName>
</protein>
<gene>
    <name evidence="4" type="ORF">AQUCO_00700503v1</name>
</gene>
<dbReference type="InterPro" id="IPR009057">
    <property type="entry name" value="Homeodomain-like_sf"/>
</dbReference>
<dbReference type="PROSITE" id="PS51294">
    <property type="entry name" value="HTH_MYB"/>
    <property type="match status" value="1"/>
</dbReference>